<dbReference type="PANTHER" id="PTHR34219:SF6">
    <property type="entry name" value="BLR3280 PROTEIN"/>
    <property type="match status" value="1"/>
</dbReference>
<evidence type="ECO:0000313" key="3">
    <source>
        <dbReference type="Proteomes" id="UP000316781"/>
    </source>
</evidence>
<dbReference type="Pfam" id="PF03929">
    <property type="entry name" value="PepSY_TM"/>
    <property type="match status" value="1"/>
</dbReference>
<dbReference type="EMBL" id="VJMF01000033">
    <property type="protein sequence ID" value="TRL35194.1"/>
    <property type="molecule type" value="Genomic_DNA"/>
</dbReference>
<dbReference type="Proteomes" id="UP000316781">
    <property type="component" value="Unassembled WGS sequence"/>
</dbReference>
<gene>
    <name evidence="2" type="ORF">FM996_08410</name>
</gene>
<feature type="transmembrane region" description="Helical" evidence="1">
    <location>
        <begin position="211"/>
        <end position="234"/>
    </location>
</feature>
<keyword evidence="1" id="KW-0472">Membrane</keyword>
<feature type="transmembrane region" description="Helical" evidence="1">
    <location>
        <begin position="255"/>
        <end position="276"/>
    </location>
</feature>
<dbReference type="AlphaFoldDB" id="A0A549SZY3"/>
<protein>
    <submittedName>
        <fullName evidence="2">PepSY domain-containing protein</fullName>
    </submittedName>
</protein>
<dbReference type="PANTHER" id="PTHR34219">
    <property type="entry name" value="IRON-REGULATED INNER MEMBRANE PROTEIN-RELATED"/>
    <property type="match status" value="1"/>
</dbReference>
<proteinExistence type="predicted"/>
<evidence type="ECO:0000313" key="2">
    <source>
        <dbReference type="EMBL" id="TRL35194.1"/>
    </source>
</evidence>
<sequence>MKRYLYLAHRWLGIGLCLFMAMWFFSGVVMMYVGYPKLLPSERLAALPPLDSARCCIDLSRAFDAAGEGGAPQSVRLTSIAGAPTFIFERRAKDSGPQFTAVRASDGARVTGVSEQDATVAARAFLGGEASYDGIVDEDQWTHSKGLDGLRPLHRVYMSDADSTLLYVSSVTGEVVRDATRTERLWNWAGAWIHWLYPFRGGWFEAYWHDIIVYSSLIGTVLAVTGLVVGVMRWRFRAPYRTGARTPYREGMMKWHHIVGLIGGATAITFVFSGLMSMNPWKIFETRSAFDAKAYYGGALAPERFHLSIAQALTKFADDGFAARELELRVIDGAGYYVGFSAGGATRILRAEADAAPAFTLPLEELKRLGARLVPDAKVTAATVMETYDFYYFARAPHTMHGDVDKRLPVLRLEFDDAAGTWAHIDPHTGAVLGKLDSGRRASRWLFAFLHSWDAPALLAARPLWDALMLALNGAGFALSVTGIVIGWRRLKRKFGERRAPARSASPNLARSSRA</sequence>
<comment type="caution">
    <text evidence="2">The sequence shown here is derived from an EMBL/GenBank/DDBJ whole genome shotgun (WGS) entry which is preliminary data.</text>
</comment>
<feature type="transmembrane region" description="Helical" evidence="1">
    <location>
        <begin position="12"/>
        <end position="35"/>
    </location>
</feature>
<evidence type="ECO:0000256" key="1">
    <source>
        <dbReference type="SAM" id="Phobius"/>
    </source>
</evidence>
<dbReference type="RefSeq" id="WP_142862629.1">
    <property type="nucleotide sequence ID" value="NZ_VJMF01000033.1"/>
</dbReference>
<feature type="transmembrane region" description="Helical" evidence="1">
    <location>
        <begin position="467"/>
        <end position="488"/>
    </location>
</feature>
<organism evidence="2 3">
    <name type="scientific">Methylosinus sporium</name>
    <dbReference type="NCBI Taxonomy" id="428"/>
    <lineage>
        <taxon>Bacteria</taxon>
        <taxon>Pseudomonadati</taxon>
        <taxon>Pseudomonadota</taxon>
        <taxon>Alphaproteobacteria</taxon>
        <taxon>Hyphomicrobiales</taxon>
        <taxon>Methylocystaceae</taxon>
        <taxon>Methylosinus</taxon>
    </lineage>
</organism>
<reference evidence="2 3" key="1">
    <citation type="submission" date="2019-07" db="EMBL/GenBank/DDBJ databases">
        <title>Ln-dependent methylotrophs.</title>
        <authorList>
            <person name="Tani A."/>
        </authorList>
    </citation>
    <scope>NUCLEOTIDE SEQUENCE [LARGE SCALE GENOMIC DNA]</scope>
    <source>
        <strain evidence="2 3">SM89A</strain>
    </source>
</reference>
<name>A0A549SZY3_METSR</name>
<keyword evidence="1" id="KW-1133">Transmembrane helix</keyword>
<dbReference type="InterPro" id="IPR005625">
    <property type="entry name" value="PepSY-ass_TM"/>
</dbReference>
<keyword evidence="1" id="KW-0812">Transmembrane</keyword>
<accession>A0A549SZY3</accession>